<accession>A0A5A9P0H0</accession>
<proteinExistence type="predicted"/>
<name>A0A5A9P0H0_9TELE</name>
<dbReference type="AlphaFoldDB" id="A0A5A9P0H0"/>
<gene>
    <name evidence="1" type="ORF">E1301_Tti016110</name>
</gene>
<reference evidence="1 2" key="1">
    <citation type="journal article" date="2019" name="Mol. Ecol. Resour.">
        <title>Chromosome-level genome assembly of Triplophysa tibetana, a fish adapted to the harsh high-altitude environment of the Tibetan Plateau.</title>
        <authorList>
            <person name="Yang X."/>
            <person name="Liu H."/>
            <person name="Ma Z."/>
            <person name="Zou Y."/>
            <person name="Zou M."/>
            <person name="Mao Y."/>
            <person name="Li X."/>
            <person name="Wang H."/>
            <person name="Chen T."/>
            <person name="Wang W."/>
            <person name="Yang R."/>
        </authorList>
    </citation>
    <scope>NUCLEOTIDE SEQUENCE [LARGE SCALE GENOMIC DNA]</scope>
    <source>
        <strain evidence="1">TTIB1903HZAU</strain>
        <tissue evidence="1">Muscle</tissue>
    </source>
</reference>
<evidence type="ECO:0000313" key="2">
    <source>
        <dbReference type="Proteomes" id="UP000324632"/>
    </source>
</evidence>
<evidence type="ECO:0000313" key="1">
    <source>
        <dbReference type="EMBL" id="KAA0715994.1"/>
    </source>
</evidence>
<organism evidence="1 2">
    <name type="scientific">Triplophysa tibetana</name>
    <dbReference type="NCBI Taxonomy" id="1572043"/>
    <lineage>
        <taxon>Eukaryota</taxon>
        <taxon>Metazoa</taxon>
        <taxon>Chordata</taxon>
        <taxon>Craniata</taxon>
        <taxon>Vertebrata</taxon>
        <taxon>Euteleostomi</taxon>
        <taxon>Actinopterygii</taxon>
        <taxon>Neopterygii</taxon>
        <taxon>Teleostei</taxon>
        <taxon>Ostariophysi</taxon>
        <taxon>Cypriniformes</taxon>
        <taxon>Nemacheilidae</taxon>
        <taxon>Triplophysa</taxon>
    </lineage>
</organism>
<comment type="caution">
    <text evidence="1">The sequence shown here is derived from an EMBL/GenBank/DDBJ whole genome shotgun (WGS) entry which is preliminary data.</text>
</comment>
<sequence>MHGSKQTGFLGRRQLEQFGHGTAPYPAVKPVRAPTELPSSIYCDGKGVLIGGDSVSGLEAGSFKPQHPPKPHAPPPARSLELWSVRDMQCCVPAADVPLSTSPLLLLCTSKRTFPQIQESMEWRTRAAGTLFKVVRWDVGMLKQGDANESGSCSYNITDQHHTDHTFHFQNVPRTYSSIPLFKEYCSKK</sequence>
<keyword evidence="2" id="KW-1185">Reference proteome</keyword>
<protein>
    <submittedName>
        <fullName evidence="1">Uncharacterized protein</fullName>
    </submittedName>
</protein>
<dbReference type="Proteomes" id="UP000324632">
    <property type="component" value="Chromosome 10"/>
</dbReference>
<dbReference type="EMBL" id="SOYY01000010">
    <property type="protein sequence ID" value="KAA0715994.1"/>
    <property type="molecule type" value="Genomic_DNA"/>
</dbReference>